<comment type="caution">
    <text evidence="2">The sequence shown here is derived from an EMBL/GenBank/DDBJ whole genome shotgun (WGS) entry which is preliminary data.</text>
</comment>
<keyword evidence="3" id="KW-1185">Reference proteome</keyword>
<feature type="transmembrane region" description="Helical" evidence="1">
    <location>
        <begin position="47"/>
        <end position="72"/>
    </location>
</feature>
<feature type="transmembrane region" description="Helical" evidence="1">
    <location>
        <begin position="12"/>
        <end position="35"/>
    </location>
</feature>
<keyword evidence="1" id="KW-0472">Membrane</keyword>
<reference evidence="2 3" key="1">
    <citation type="submission" date="2019-11" db="EMBL/GenBank/DDBJ databases">
        <authorList>
            <person name="Ay H."/>
        </authorList>
    </citation>
    <scope>NUCLEOTIDE SEQUENCE [LARGE SCALE GENOMIC DNA]</scope>
    <source>
        <strain evidence="2 3">BG9H</strain>
    </source>
</reference>
<organism evidence="2 3">
    <name type="scientific">Streptomyces anatolicus</name>
    <dbReference type="NCBI Taxonomy" id="2675858"/>
    <lineage>
        <taxon>Bacteria</taxon>
        <taxon>Bacillati</taxon>
        <taxon>Actinomycetota</taxon>
        <taxon>Actinomycetes</taxon>
        <taxon>Kitasatosporales</taxon>
        <taxon>Streptomycetaceae</taxon>
        <taxon>Streptomyces</taxon>
    </lineage>
</organism>
<keyword evidence="1" id="KW-0812">Transmembrane</keyword>
<sequence>MFKFDMPGLDLGFGANLGSIGGLALATLVIVLYLAPSLIAFNRGVELRWAILILNVAVHDSGIAWLVALYLATRKVKTPLDQPA</sequence>
<evidence type="ECO:0000313" key="3">
    <source>
        <dbReference type="Proteomes" id="UP001197114"/>
    </source>
</evidence>
<dbReference type="Proteomes" id="UP001197114">
    <property type="component" value="Unassembled WGS sequence"/>
</dbReference>
<protein>
    <submittedName>
        <fullName evidence="2">Superinfection immunity protein</fullName>
    </submittedName>
</protein>
<keyword evidence="1" id="KW-1133">Transmembrane helix</keyword>
<evidence type="ECO:0000256" key="1">
    <source>
        <dbReference type="SAM" id="Phobius"/>
    </source>
</evidence>
<proteinExistence type="predicted"/>
<dbReference type="InterPro" id="IPR016410">
    <property type="entry name" value="Phage_imm"/>
</dbReference>
<accession>A0ABS6YUC6</accession>
<gene>
    <name evidence="2" type="ORF">GKQ77_26370</name>
</gene>
<dbReference type="Pfam" id="PF14373">
    <property type="entry name" value="Imm_superinfect"/>
    <property type="match status" value="1"/>
</dbReference>
<name>A0ABS6YUC6_9ACTN</name>
<dbReference type="RefSeq" id="WP_219691445.1">
    <property type="nucleotide sequence ID" value="NZ_WMBF01000420.1"/>
</dbReference>
<evidence type="ECO:0000313" key="2">
    <source>
        <dbReference type="EMBL" id="MBW5425042.1"/>
    </source>
</evidence>
<dbReference type="EMBL" id="WMBF01000420">
    <property type="protein sequence ID" value="MBW5425042.1"/>
    <property type="molecule type" value="Genomic_DNA"/>
</dbReference>